<dbReference type="PROSITE" id="PS00211">
    <property type="entry name" value="ABC_TRANSPORTER_1"/>
    <property type="match status" value="1"/>
</dbReference>
<dbReference type="PROSITE" id="PS50929">
    <property type="entry name" value="ABC_TM1F"/>
    <property type="match status" value="1"/>
</dbReference>
<keyword evidence="2" id="KW-0997">Cell inner membrane</keyword>
<name>A0ABT4MES4_9NOCA</name>
<sequence>MKPTEERSADRAEQAVRRSSLVELLAPIRGALILALGVQFVAALATVVPFIAVSELSMAAIVADSFPVRTAWTWAIVAAVALTVRAVAVMSAGSITHYADNDLQLDLRRKLVARLTRVPLGWFSHRSAGAVKKAVADDVVEMHHLVAHAALEIVSAVVIPVAMLAYLFSVDWRLTSTLFIPIAIGMALYARRFAVGKDAWQEFSVSTENVNGSAVEFVQGIAVMKTFGGASRASSRFLATTRAHAELFYRMSAKSNRSMAVGEIVLATPTTLMVVLVAGLAFAERGWVSTEDVVPFVVLGLGVLGPLFGMWSAANTLMQARTASQRVRDLLATPVLTFPSASPVLESSRLELRNVGFSYHDGHAALNDVSFVLEPGTVTALVGRSGAGKSTVSRLIPRFWDPAEGSVLLGGVDLRDLTPKELYRHISFVFQDVQLLRASVRENIALARPGADHAAVEQAARIAQIHQRISALPHGYDTIIGDETQLSGGEAQRVSIARALVADTPILVLDEATAFADPESEAQIQDALSELAVGRTMLVIAHRLSTVRNVDQIVVLDGGKVAETGTHDQLVAAGGVYAGLWHDHERAKVWTPRLSLTEESIR</sequence>
<feature type="transmembrane region" description="Helical" evidence="10">
    <location>
        <begin position="21"/>
        <end position="52"/>
    </location>
</feature>
<dbReference type="PANTHER" id="PTHR24221">
    <property type="entry name" value="ATP-BINDING CASSETTE SUB-FAMILY B"/>
    <property type="match status" value="1"/>
</dbReference>
<evidence type="ECO:0000313" key="14">
    <source>
        <dbReference type="Proteomes" id="UP001081071"/>
    </source>
</evidence>
<evidence type="ECO:0000256" key="1">
    <source>
        <dbReference type="ARBA" id="ARBA00004429"/>
    </source>
</evidence>
<evidence type="ECO:0000256" key="10">
    <source>
        <dbReference type="SAM" id="Phobius"/>
    </source>
</evidence>
<evidence type="ECO:0000256" key="4">
    <source>
        <dbReference type="ARBA" id="ARBA00022741"/>
    </source>
</evidence>
<dbReference type="RefSeq" id="WP_269604879.1">
    <property type="nucleotide sequence ID" value="NZ_JAPWIJ010000005.1"/>
</dbReference>
<dbReference type="InterPro" id="IPR027417">
    <property type="entry name" value="P-loop_NTPase"/>
</dbReference>
<dbReference type="Pfam" id="PF00005">
    <property type="entry name" value="ABC_tran"/>
    <property type="match status" value="1"/>
</dbReference>
<dbReference type="Gene3D" id="1.20.1560.10">
    <property type="entry name" value="ABC transporter type 1, transmembrane domain"/>
    <property type="match status" value="1"/>
</dbReference>
<evidence type="ECO:0000259" key="11">
    <source>
        <dbReference type="PROSITE" id="PS50893"/>
    </source>
</evidence>
<dbReference type="GO" id="GO:0005524">
    <property type="term" value="F:ATP binding"/>
    <property type="evidence" value="ECO:0007669"/>
    <property type="project" value="UniProtKB-KW"/>
</dbReference>
<dbReference type="InterPro" id="IPR003439">
    <property type="entry name" value="ABC_transporter-like_ATP-bd"/>
</dbReference>
<evidence type="ECO:0000259" key="12">
    <source>
        <dbReference type="PROSITE" id="PS50929"/>
    </source>
</evidence>
<feature type="transmembrane region" description="Helical" evidence="10">
    <location>
        <begin position="260"/>
        <end position="282"/>
    </location>
</feature>
<feature type="transmembrane region" description="Helical" evidence="10">
    <location>
        <begin position="294"/>
        <end position="318"/>
    </location>
</feature>
<evidence type="ECO:0000256" key="8">
    <source>
        <dbReference type="ARBA" id="ARBA00023136"/>
    </source>
</evidence>
<feature type="domain" description="ABC transmembrane type-1" evidence="12">
    <location>
        <begin position="33"/>
        <end position="319"/>
    </location>
</feature>
<keyword evidence="3 10" id="KW-0812">Transmembrane</keyword>
<dbReference type="Proteomes" id="UP001081071">
    <property type="component" value="Unassembled WGS sequence"/>
</dbReference>
<dbReference type="Gene3D" id="3.40.50.300">
    <property type="entry name" value="P-loop containing nucleotide triphosphate hydrolases"/>
    <property type="match status" value="1"/>
</dbReference>
<dbReference type="SUPFAM" id="SSF52540">
    <property type="entry name" value="P-loop containing nucleoside triphosphate hydrolases"/>
    <property type="match status" value="1"/>
</dbReference>
<dbReference type="InterPro" id="IPR017871">
    <property type="entry name" value="ABC_transporter-like_CS"/>
</dbReference>
<gene>
    <name evidence="13" type="ORF">O4220_13295</name>
</gene>
<dbReference type="PANTHER" id="PTHR24221:SF654">
    <property type="entry name" value="ATP-BINDING CASSETTE SUB-FAMILY B MEMBER 6"/>
    <property type="match status" value="1"/>
</dbReference>
<accession>A0ABT4MES4</accession>
<comment type="caution">
    <text evidence="13">The sequence shown here is derived from an EMBL/GenBank/DDBJ whole genome shotgun (WGS) entry which is preliminary data.</text>
</comment>
<keyword evidence="6" id="KW-1278">Translocase</keyword>
<evidence type="ECO:0000256" key="5">
    <source>
        <dbReference type="ARBA" id="ARBA00022840"/>
    </source>
</evidence>
<dbReference type="InterPro" id="IPR039421">
    <property type="entry name" value="Type_1_exporter"/>
</dbReference>
<keyword evidence="4" id="KW-0547">Nucleotide-binding</keyword>
<keyword evidence="5 13" id="KW-0067">ATP-binding</keyword>
<feature type="domain" description="ABC transporter" evidence="11">
    <location>
        <begin position="350"/>
        <end position="583"/>
    </location>
</feature>
<keyword evidence="2" id="KW-1003">Cell membrane</keyword>
<dbReference type="EMBL" id="JAPWIJ010000005">
    <property type="protein sequence ID" value="MCZ4519493.1"/>
    <property type="molecule type" value="Genomic_DNA"/>
</dbReference>
<feature type="transmembrane region" description="Helical" evidence="10">
    <location>
        <begin position="149"/>
        <end position="168"/>
    </location>
</feature>
<organism evidence="13 14">
    <name type="scientific">Rhodococcus ruber</name>
    <dbReference type="NCBI Taxonomy" id="1830"/>
    <lineage>
        <taxon>Bacteria</taxon>
        <taxon>Bacillati</taxon>
        <taxon>Actinomycetota</taxon>
        <taxon>Actinomycetes</taxon>
        <taxon>Mycobacteriales</taxon>
        <taxon>Nocardiaceae</taxon>
        <taxon>Rhodococcus</taxon>
    </lineage>
</organism>
<keyword evidence="14" id="KW-1185">Reference proteome</keyword>
<comment type="similarity">
    <text evidence="9">Belongs to the ABC transporter superfamily. Siderophore-Fe(3+) uptake transporter (SIUT) (TC 3.A.1.21) family.</text>
</comment>
<feature type="transmembrane region" description="Helical" evidence="10">
    <location>
        <begin position="174"/>
        <end position="190"/>
    </location>
</feature>
<evidence type="ECO:0000256" key="6">
    <source>
        <dbReference type="ARBA" id="ARBA00022967"/>
    </source>
</evidence>
<dbReference type="CDD" id="cd07346">
    <property type="entry name" value="ABC_6TM_exporters"/>
    <property type="match status" value="1"/>
</dbReference>
<evidence type="ECO:0000256" key="7">
    <source>
        <dbReference type="ARBA" id="ARBA00022989"/>
    </source>
</evidence>
<evidence type="ECO:0000256" key="2">
    <source>
        <dbReference type="ARBA" id="ARBA00022519"/>
    </source>
</evidence>
<dbReference type="PROSITE" id="PS50893">
    <property type="entry name" value="ABC_TRANSPORTER_2"/>
    <property type="match status" value="1"/>
</dbReference>
<evidence type="ECO:0000256" key="3">
    <source>
        <dbReference type="ARBA" id="ARBA00022692"/>
    </source>
</evidence>
<dbReference type="InterPro" id="IPR036640">
    <property type="entry name" value="ABC1_TM_sf"/>
</dbReference>
<feature type="transmembrane region" description="Helical" evidence="10">
    <location>
        <begin position="72"/>
        <end position="99"/>
    </location>
</feature>
<keyword evidence="7 10" id="KW-1133">Transmembrane helix</keyword>
<keyword evidence="8 10" id="KW-0472">Membrane</keyword>
<dbReference type="InterPro" id="IPR011527">
    <property type="entry name" value="ABC1_TM_dom"/>
</dbReference>
<dbReference type="SUPFAM" id="SSF90123">
    <property type="entry name" value="ABC transporter transmembrane region"/>
    <property type="match status" value="1"/>
</dbReference>
<evidence type="ECO:0000313" key="13">
    <source>
        <dbReference type="EMBL" id="MCZ4519493.1"/>
    </source>
</evidence>
<dbReference type="SMART" id="SM00382">
    <property type="entry name" value="AAA"/>
    <property type="match status" value="1"/>
</dbReference>
<proteinExistence type="inferred from homology"/>
<comment type="subcellular location">
    <subcellularLocation>
        <location evidence="1">Cell inner membrane</location>
        <topology evidence="1">Multi-pass membrane protein</topology>
    </subcellularLocation>
</comment>
<dbReference type="InterPro" id="IPR003593">
    <property type="entry name" value="AAA+_ATPase"/>
</dbReference>
<reference evidence="13" key="1">
    <citation type="submission" date="2022-12" db="EMBL/GenBank/DDBJ databases">
        <authorList>
            <person name="Krivoruchko A.V."/>
            <person name="Elkin A."/>
        </authorList>
    </citation>
    <scope>NUCLEOTIDE SEQUENCE</scope>
    <source>
        <strain evidence="13">IEGM 1391</strain>
    </source>
</reference>
<dbReference type="Pfam" id="PF00664">
    <property type="entry name" value="ABC_membrane"/>
    <property type="match status" value="1"/>
</dbReference>
<evidence type="ECO:0000256" key="9">
    <source>
        <dbReference type="ARBA" id="ARBA00023455"/>
    </source>
</evidence>
<protein>
    <submittedName>
        <fullName evidence="13">ABC transporter ATP-binding protein</fullName>
    </submittedName>
</protein>